<evidence type="ECO:0000256" key="2">
    <source>
        <dbReference type="ARBA" id="ARBA00001947"/>
    </source>
</evidence>
<reference evidence="19 20" key="1">
    <citation type="journal article" date="2016" name="Nat. Commun.">
        <title>Thousands of microbial genomes shed light on interconnected biogeochemical processes in an aquifer system.</title>
        <authorList>
            <person name="Anantharaman K."/>
            <person name="Brown C.T."/>
            <person name="Hug L.A."/>
            <person name="Sharon I."/>
            <person name="Castelle C.J."/>
            <person name="Probst A.J."/>
            <person name="Thomas B.C."/>
            <person name="Singh A."/>
            <person name="Wilkins M.J."/>
            <person name="Karaoz U."/>
            <person name="Brodie E.L."/>
            <person name="Williams K.H."/>
            <person name="Hubbard S.S."/>
            <person name="Banfield J.F."/>
        </authorList>
    </citation>
    <scope>NUCLEOTIDE SEQUENCE [LARGE SCALE GENOMIC DNA]</scope>
</reference>
<dbReference type="Pfam" id="PF06831">
    <property type="entry name" value="H2TH"/>
    <property type="match status" value="1"/>
</dbReference>
<keyword evidence="10" id="KW-0238">DNA-binding</keyword>
<dbReference type="SUPFAM" id="SSF81624">
    <property type="entry name" value="N-terminal domain of MutM-like DNA repair proteins"/>
    <property type="match status" value="1"/>
</dbReference>
<evidence type="ECO:0000256" key="10">
    <source>
        <dbReference type="ARBA" id="ARBA00023125"/>
    </source>
</evidence>
<keyword evidence="8" id="KW-0378">Hydrolase</keyword>
<evidence type="ECO:0000256" key="12">
    <source>
        <dbReference type="ARBA" id="ARBA00023239"/>
    </source>
</evidence>
<dbReference type="PANTHER" id="PTHR22993">
    <property type="entry name" value="FORMAMIDOPYRIMIDINE-DNA GLYCOSYLASE"/>
    <property type="match status" value="1"/>
</dbReference>
<keyword evidence="14" id="KW-0326">Glycosidase</keyword>
<dbReference type="EMBL" id="MHPA01000005">
    <property type="protein sequence ID" value="OGZ73869.1"/>
    <property type="molecule type" value="Genomic_DNA"/>
</dbReference>
<accession>A0A1G2IGF7</accession>
<evidence type="ECO:0000259" key="18">
    <source>
        <dbReference type="PROSITE" id="PS51068"/>
    </source>
</evidence>
<comment type="caution">
    <text evidence="19">The sequence shown here is derived from an EMBL/GenBank/DDBJ whole genome shotgun (WGS) entry which is preliminary data.</text>
</comment>
<evidence type="ECO:0000256" key="9">
    <source>
        <dbReference type="ARBA" id="ARBA00022833"/>
    </source>
</evidence>
<dbReference type="PROSITE" id="PS51066">
    <property type="entry name" value="ZF_FPG_2"/>
    <property type="match status" value="1"/>
</dbReference>
<evidence type="ECO:0000256" key="1">
    <source>
        <dbReference type="ARBA" id="ARBA00001668"/>
    </source>
</evidence>
<evidence type="ECO:0000256" key="7">
    <source>
        <dbReference type="ARBA" id="ARBA00022771"/>
    </source>
</evidence>
<keyword evidence="12" id="KW-0456">Lyase</keyword>
<dbReference type="PROSITE" id="PS01242">
    <property type="entry name" value="ZF_FPG_1"/>
    <property type="match status" value="1"/>
</dbReference>
<gene>
    <name evidence="19" type="ORF">A2908_00780</name>
</gene>
<feature type="domain" description="FPG-type" evidence="17">
    <location>
        <begin position="256"/>
        <end position="290"/>
    </location>
</feature>
<dbReference type="InterPro" id="IPR010663">
    <property type="entry name" value="Znf_FPG/IleRS"/>
</dbReference>
<evidence type="ECO:0000256" key="16">
    <source>
        <dbReference type="PROSITE-ProRule" id="PRU00391"/>
    </source>
</evidence>
<dbReference type="InterPro" id="IPR035937">
    <property type="entry name" value="FPG_N"/>
</dbReference>
<comment type="similarity">
    <text evidence="3">Belongs to the FPG family.</text>
</comment>
<name>A0A1G2IGF7_9BACT</name>
<evidence type="ECO:0000256" key="8">
    <source>
        <dbReference type="ARBA" id="ARBA00022801"/>
    </source>
</evidence>
<evidence type="ECO:0000256" key="4">
    <source>
        <dbReference type="ARBA" id="ARBA00011245"/>
    </source>
</evidence>
<evidence type="ECO:0000256" key="5">
    <source>
        <dbReference type="ARBA" id="ARBA00022723"/>
    </source>
</evidence>
<dbReference type="InterPro" id="IPR015886">
    <property type="entry name" value="H2TH_FPG"/>
</dbReference>
<dbReference type="Gene3D" id="3.20.190.10">
    <property type="entry name" value="MutM-like, N-terminal"/>
    <property type="match status" value="1"/>
</dbReference>
<keyword evidence="7 16" id="KW-0863">Zinc-finger</keyword>
<comment type="catalytic activity">
    <reaction evidence="15">
        <text>2'-deoxyribonucleotide-(2'-deoxyribose 5'-phosphate)-2'-deoxyribonucleotide-DNA = a 3'-end 2'-deoxyribonucleotide-(2,3-dehydro-2,3-deoxyribose 5'-phosphate)-DNA + a 5'-end 5'-phospho-2'-deoxyribonucleoside-DNA + H(+)</text>
        <dbReference type="Rhea" id="RHEA:66592"/>
        <dbReference type="Rhea" id="RHEA-COMP:13180"/>
        <dbReference type="Rhea" id="RHEA-COMP:16897"/>
        <dbReference type="Rhea" id="RHEA-COMP:17067"/>
        <dbReference type="ChEBI" id="CHEBI:15378"/>
        <dbReference type="ChEBI" id="CHEBI:136412"/>
        <dbReference type="ChEBI" id="CHEBI:157695"/>
        <dbReference type="ChEBI" id="CHEBI:167181"/>
        <dbReference type="EC" id="4.2.99.18"/>
    </reaction>
</comment>
<dbReference type="PROSITE" id="PS51068">
    <property type="entry name" value="FPG_CAT"/>
    <property type="match status" value="1"/>
</dbReference>
<keyword evidence="5" id="KW-0479">Metal-binding</keyword>
<dbReference type="SMART" id="SM01232">
    <property type="entry name" value="H2TH"/>
    <property type="match status" value="1"/>
</dbReference>
<dbReference type="InterPro" id="IPR000214">
    <property type="entry name" value="Znf_DNA_glyclase/AP_lyase"/>
</dbReference>
<organism evidence="19 20">
    <name type="scientific">Candidatus Staskawiczbacteria bacterium RIFCSPLOWO2_01_FULL_38_12b</name>
    <dbReference type="NCBI Taxonomy" id="1802214"/>
    <lineage>
        <taxon>Bacteria</taxon>
        <taxon>Candidatus Staskawicziibacteriota</taxon>
    </lineage>
</organism>
<evidence type="ECO:0000256" key="13">
    <source>
        <dbReference type="ARBA" id="ARBA00023268"/>
    </source>
</evidence>
<dbReference type="STRING" id="1802214.A2908_00780"/>
<evidence type="ECO:0000256" key="6">
    <source>
        <dbReference type="ARBA" id="ARBA00022763"/>
    </source>
</evidence>
<evidence type="ECO:0000256" key="3">
    <source>
        <dbReference type="ARBA" id="ARBA00009409"/>
    </source>
</evidence>
<keyword evidence="6" id="KW-0227">DNA damage</keyword>
<dbReference type="InterPro" id="IPR015887">
    <property type="entry name" value="DNA_glyclase_Znf_dom_DNA_BS"/>
</dbReference>
<keyword evidence="9" id="KW-0862">Zinc</keyword>
<sequence>MPELPEVETTVKGLQSKVLTRTFVDVWSDWKKVAKKPKDFKLFKKQLKGKKIIKVWRRAKNVIFDLSDGYSLLIHMKMTGHLMVGVWKLEHAIWNPEKPGPLAEKINTFIHLLFTLDNGKMIALSDMRKFAKTELWKTDELLNSPEFKNLGPEPMDRSFTLVEFKKALKGRRGKVKQVIMIPEVIAGIGNIYSSEALWWAKIHPQKDVSKLSDKELKRLYDAIKKVLAAGIKLGGESFADYRNIDGKKGDFDDERKVYKREKEKCPRCKTPIVRLKFGGRSAFFCPACQQL</sequence>
<dbReference type="Gene3D" id="1.10.8.50">
    <property type="match status" value="1"/>
</dbReference>
<dbReference type="SUPFAM" id="SSF57716">
    <property type="entry name" value="Glucocorticoid receptor-like (DNA-binding domain)"/>
    <property type="match status" value="1"/>
</dbReference>
<comment type="catalytic activity">
    <reaction evidence="1">
        <text>Hydrolysis of DNA containing ring-opened 7-methylguanine residues, releasing 2,6-diamino-4-hydroxy-5-(N-methyl)formamidopyrimidine.</text>
        <dbReference type="EC" id="3.2.2.23"/>
    </reaction>
</comment>
<comment type="cofactor">
    <cofactor evidence="2">
        <name>Zn(2+)</name>
        <dbReference type="ChEBI" id="CHEBI:29105"/>
    </cofactor>
</comment>
<feature type="domain" description="Formamidopyrimidine-DNA glycosylase catalytic" evidence="18">
    <location>
        <begin position="2"/>
        <end position="131"/>
    </location>
</feature>
<dbReference type="GO" id="GO:0034039">
    <property type="term" value="F:8-oxo-7,8-dihydroguanine DNA N-glycosylase activity"/>
    <property type="evidence" value="ECO:0007669"/>
    <property type="project" value="TreeGrafter"/>
</dbReference>
<proteinExistence type="inferred from homology"/>
<dbReference type="AlphaFoldDB" id="A0A1G2IGF7"/>
<dbReference type="GO" id="GO:0008270">
    <property type="term" value="F:zinc ion binding"/>
    <property type="evidence" value="ECO:0007669"/>
    <property type="project" value="UniProtKB-KW"/>
</dbReference>
<dbReference type="NCBIfam" id="NF002211">
    <property type="entry name" value="PRK01103.1"/>
    <property type="match status" value="1"/>
</dbReference>
<keyword evidence="13" id="KW-0511">Multifunctional enzyme</keyword>
<dbReference type="GO" id="GO:0140078">
    <property type="term" value="F:class I DNA-(apurinic or apyrimidinic site) endonuclease activity"/>
    <property type="evidence" value="ECO:0007669"/>
    <property type="project" value="UniProtKB-EC"/>
</dbReference>
<dbReference type="GO" id="GO:0006284">
    <property type="term" value="P:base-excision repair"/>
    <property type="evidence" value="ECO:0007669"/>
    <property type="project" value="InterPro"/>
</dbReference>
<evidence type="ECO:0000256" key="15">
    <source>
        <dbReference type="ARBA" id="ARBA00044632"/>
    </source>
</evidence>
<dbReference type="InterPro" id="IPR010979">
    <property type="entry name" value="Ribosomal_uS13-like_H2TH"/>
</dbReference>
<evidence type="ECO:0000256" key="11">
    <source>
        <dbReference type="ARBA" id="ARBA00023204"/>
    </source>
</evidence>
<keyword evidence="11" id="KW-0234">DNA repair</keyword>
<dbReference type="Pfam" id="PF06827">
    <property type="entry name" value="zf-FPG_IleRS"/>
    <property type="match status" value="1"/>
</dbReference>
<dbReference type="NCBIfam" id="TIGR00577">
    <property type="entry name" value="fpg"/>
    <property type="match status" value="1"/>
</dbReference>
<evidence type="ECO:0000259" key="17">
    <source>
        <dbReference type="PROSITE" id="PS51066"/>
    </source>
</evidence>
<dbReference type="SMART" id="SM00898">
    <property type="entry name" value="Fapy_DNA_glyco"/>
    <property type="match status" value="1"/>
</dbReference>
<dbReference type="Proteomes" id="UP000176774">
    <property type="component" value="Unassembled WGS sequence"/>
</dbReference>
<dbReference type="GO" id="GO:0003684">
    <property type="term" value="F:damaged DNA binding"/>
    <property type="evidence" value="ECO:0007669"/>
    <property type="project" value="InterPro"/>
</dbReference>
<dbReference type="InterPro" id="IPR012319">
    <property type="entry name" value="FPG_cat"/>
</dbReference>
<dbReference type="PANTHER" id="PTHR22993:SF9">
    <property type="entry name" value="FORMAMIDOPYRIMIDINE-DNA GLYCOSYLASE"/>
    <property type="match status" value="1"/>
</dbReference>
<dbReference type="FunFam" id="1.10.8.50:FF:000003">
    <property type="entry name" value="Formamidopyrimidine-DNA glycosylase"/>
    <property type="match status" value="1"/>
</dbReference>
<dbReference type="InterPro" id="IPR020629">
    <property type="entry name" value="FPG_Glyclase"/>
</dbReference>
<dbReference type="SUPFAM" id="SSF46946">
    <property type="entry name" value="S13-like H2TH domain"/>
    <property type="match status" value="1"/>
</dbReference>
<evidence type="ECO:0000313" key="19">
    <source>
        <dbReference type="EMBL" id="OGZ73869.1"/>
    </source>
</evidence>
<dbReference type="Pfam" id="PF01149">
    <property type="entry name" value="Fapy_DNA_glyco"/>
    <property type="match status" value="1"/>
</dbReference>
<evidence type="ECO:0000313" key="20">
    <source>
        <dbReference type="Proteomes" id="UP000176774"/>
    </source>
</evidence>
<dbReference type="CDD" id="cd08966">
    <property type="entry name" value="EcFpg-like_N"/>
    <property type="match status" value="1"/>
</dbReference>
<comment type="subunit">
    <text evidence="4">Monomer.</text>
</comment>
<evidence type="ECO:0000256" key="14">
    <source>
        <dbReference type="ARBA" id="ARBA00023295"/>
    </source>
</evidence>
<protein>
    <submittedName>
        <fullName evidence="19">DNA-formamidopyrimidine glycosylase</fullName>
    </submittedName>
</protein>